<organism evidence="2 3">
    <name type="scientific">Candidatus Anaerobiospirillum pullistercoris</name>
    <dbReference type="NCBI Taxonomy" id="2838452"/>
    <lineage>
        <taxon>Bacteria</taxon>
        <taxon>Pseudomonadati</taxon>
        <taxon>Pseudomonadota</taxon>
        <taxon>Gammaproteobacteria</taxon>
        <taxon>Aeromonadales</taxon>
        <taxon>Succinivibrionaceae</taxon>
        <taxon>Anaerobiospirillum</taxon>
    </lineage>
</organism>
<dbReference type="AlphaFoldDB" id="A0A9D1WD80"/>
<keyword evidence="2" id="KW-0489">Methyltransferase</keyword>
<reference evidence="2" key="2">
    <citation type="submission" date="2021-04" db="EMBL/GenBank/DDBJ databases">
        <authorList>
            <person name="Gilroy R."/>
        </authorList>
    </citation>
    <scope>NUCLEOTIDE SEQUENCE</scope>
    <source>
        <strain evidence="2">USASDec5-558</strain>
    </source>
</reference>
<sequence length="522" mass="60714">MPSWDMGYKSEILYTYIYFEATNPLWNKFIMAHSGLAFPDLSNGGYACELGFGQGLSVNVHALTSHTEWYGNDFNPTQTRFAQRTASISDVKNVHLYDDSFKQLAERTDLPQFDYVYLHGIWSWISRENQQYIVDFLEKHLKVGGVVYISYNVSPGFQLVEPVRNLMKQFDDTMLAPTVDNDARMLAMQEYLVRLFKHSPSFLQANPSVVNYALDIFKKDAHYISNEYLNDDWDIIHFSDMAQTLERAKLQFACSSAGGQFFDKYRFTPEQSDFLSTLRGNTLVYEETRDFMIHEYFRRDLFVKGKEVLTHSQKMKQLRTLHFVFARETDKFDFTIASSKGPIQLPLEYYEPIFNFCKDHKVHSYAEVLDTFADKDVNGYHITEDNVLEVLQNLTLSNTIMPAAAPEALSPEIIERTKHFNRVILLEEPDSPIKFLVSPITQSGMYFNDVLRALLREYMRDSNVSPEQLKQMLAKRTEGLQVSDEIKKKIDDKQLTMEDMINETVDKFFSDYLPLYKSLEII</sequence>
<dbReference type="SUPFAM" id="SSF53335">
    <property type="entry name" value="S-adenosyl-L-methionine-dependent methyltransferases"/>
    <property type="match status" value="1"/>
</dbReference>
<comment type="caution">
    <text evidence="2">The sequence shown here is derived from an EMBL/GenBank/DDBJ whole genome shotgun (WGS) entry which is preliminary data.</text>
</comment>
<dbReference type="InterPro" id="IPR018773">
    <property type="entry name" value="MeTrfase_reg_dom_prd"/>
</dbReference>
<dbReference type="Gene3D" id="3.40.50.150">
    <property type="entry name" value="Vaccinia Virus protein VP39"/>
    <property type="match status" value="1"/>
</dbReference>
<dbReference type="Pfam" id="PF10119">
    <property type="entry name" value="MethyTransf_Reg"/>
    <property type="match status" value="1"/>
</dbReference>
<name>A0A9D1WD80_9GAMM</name>
<dbReference type="GO" id="GO:0008168">
    <property type="term" value="F:methyltransferase activity"/>
    <property type="evidence" value="ECO:0007669"/>
    <property type="project" value="UniProtKB-KW"/>
</dbReference>
<dbReference type="EMBL" id="DXEV01000122">
    <property type="protein sequence ID" value="HIX57059.1"/>
    <property type="molecule type" value="Genomic_DNA"/>
</dbReference>
<evidence type="ECO:0000259" key="1">
    <source>
        <dbReference type="Pfam" id="PF10119"/>
    </source>
</evidence>
<feature type="domain" description="Methyltransferase regulatory" evidence="1">
    <location>
        <begin position="221"/>
        <end position="304"/>
    </location>
</feature>
<proteinExistence type="predicted"/>
<dbReference type="GO" id="GO:0032259">
    <property type="term" value="P:methylation"/>
    <property type="evidence" value="ECO:0007669"/>
    <property type="project" value="UniProtKB-KW"/>
</dbReference>
<dbReference type="Proteomes" id="UP000886829">
    <property type="component" value="Unassembled WGS sequence"/>
</dbReference>
<reference evidence="2" key="1">
    <citation type="journal article" date="2021" name="PeerJ">
        <title>Extensive microbial diversity within the chicken gut microbiome revealed by metagenomics and culture.</title>
        <authorList>
            <person name="Gilroy R."/>
            <person name="Ravi A."/>
            <person name="Getino M."/>
            <person name="Pursley I."/>
            <person name="Horton D.L."/>
            <person name="Alikhan N.F."/>
            <person name="Baker D."/>
            <person name="Gharbi K."/>
            <person name="Hall N."/>
            <person name="Watson M."/>
            <person name="Adriaenssens E.M."/>
            <person name="Foster-Nyarko E."/>
            <person name="Jarju S."/>
            <person name="Secka A."/>
            <person name="Antonio M."/>
            <person name="Oren A."/>
            <person name="Chaudhuri R.R."/>
            <person name="La Ragione R."/>
            <person name="Hildebrand F."/>
            <person name="Pallen M.J."/>
        </authorList>
    </citation>
    <scope>NUCLEOTIDE SEQUENCE</scope>
    <source>
        <strain evidence="2">USASDec5-558</strain>
    </source>
</reference>
<dbReference type="InterPro" id="IPR029063">
    <property type="entry name" value="SAM-dependent_MTases_sf"/>
</dbReference>
<keyword evidence="2" id="KW-0808">Transferase</keyword>
<gene>
    <name evidence="2" type="ORF">H9850_06275</name>
</gene>
<evidence type="ECO:0000313" key="2">
    <source>
        <dbReference type="EMBL" id="HIX57059.1"/>
    </source>
</evidence>
<accession>A0A9D1WD80</accession>
<evidence type="ECO:0000313" key="3">
    <source>
        <dbReference type="Proteomes" id="UP000886829"/>
    </source>
</evidence>
<protein>
    <submittedName>
        <fullName evidence="2">Methyltransferase regulatory domain-containing protein</fullName>
    </submittedName>
</protein>